<keyword evidence="1" id="KW-1133">Transmembrane helix</keyword>
<comment type="caution">
    <text evidence="2">The sequence shown here is derived from an EMBL/GenBank/DDBJ whole genome shotgun (WGS) entry which is preliminary data.</text>
</comment>
<dbReference type="Proteomes" id="UP000003136">
    <property type="component" value="Unassembled WGS sequence"/>
</dbReference>
<name>B7AW33_9FIRM</name>
<dbReference type="STRING" id="483218.BACPEC_02933"/>
<evidence type="ECO:0000313" key="2">
    <source>
        <dbReference type="EMBL" id="EEC56424.1"/>
    </source>
</evidence>
<evidence type="ECO:0000256" key="1">
    <source>
        <dbReference type="SAM" id="Phobius"/>
    </source>
</evidence>
<accession>B7AW33</accession>
<evidence type="ECO:0000313" key="3">
    <source>
        <dbReference type="Proteomes" id="UP000003136"/>
    </source>
</evidence>
<reference evidence="2 3" key="1">
    <citation type="submission" date="2008-11" db="EMBL/GenBank/DDBJ databases">
        <title>Draft genome sequence of Bacteroides pectinophilus (ATCC 43243).</title>
        <authorList>
            <person name="Sudarsanam P."/>
            <person name="Ley R."/>
            <person name="Guruge J."/>
            <person name="Turnbaugh P.J."/>
            <person name="Mahowald M."/>
            <person name="Liep D."/>
            <person name="Gordon J."/>
        </authorList>
    </citation>
    <scope>NUCLEOTIDE SEQUENCE [LARGE SCALE GENOMIC DNA]</scope>
    <source>
        <strain evidence="2 3">ATCC 43243</strain>
    </source>
</reference>
<sequence length="165" mass="19247">MICYNIVIFDGAAAFIIRCAICTGLDESIMLNESKVRMMTKMAIYEKNEGRRELKTARYFKTDYVSLGVLNTIIAATAAYVLIILMIALSNMQWLTNNVNNIDYASVGSRFAAYYIVYLLFFSVVSAFVYARRYDRSRRDIKKFFARLNKLEHFYDKNRKNNTER</sequence>
<dbReference type="AlphaFoldDB" id="B7AW33"/>
<keyword evidence="3" id="KW-1185">Reference proteome</keyword>
<feature type="transmembrane region" description="Helical" evidence="1">
    <location>
        <begin position="112"/>
        <end position="131"/>
    </location>
</feature>
<keyword evidence="1" id="KW-0472">Membrane</keyword>
<dbReference type="eggNOG" id="ENOG503353T">
    <property type="taxonomic scope" value="Bacteria"/>
</dbReference>
<dbReference type="EMBL" id="ABVQ01000037">
    <property type="protein sequence ID" value="EEC56424.1"/>
    <property type="molecule type" value="Genomic_DNA"/>
</dbReference>
<reference evidence="2 3" key="2">
    <citation type="submission" date="2008-11" db="EMBL/GenBank/DDBJ databases">
        <authorList>
            <person name="Fulton L."/>
            <person name="Clifton S."/>
            <person name="Fulton B."/>
            <person name="Xu J."/>
            <person name="Minx P."/>
            <person name="Pepin K.H."/>
            <person name="Johnson M."/>
            <person name="Bhonagiri V."/>
            <person name="Nash W.E."/>
            <person name="Mardis E.R."/>
            <person name="Wilson R.K."/>
        </authorList>
    </citation>
    <scope>NUCLEOTIDE SEQUENCE [LARGE SCALE GENOMIC DNA]</scope>
    <source>
        <strain evidence="2 3">ATCC 43243</strain>
    </source>
</reference>
<gene>
    <name evidence="2" type="ORF">BACPEC_02933</name>
</gene>
<organism evidence="2 3">
    <name type="scientific">[Bacteroides] pectinophilus ATCC 43243</name>
    <dbReference type="NCBI Taxonomy" id="483218"/>
    <lineage>
        <taxon>Bacteria</taxon>
        <taxon>Bacillati</taxon>
        <taxon>Bacillota</taxon>
        <taxon>Clostridia</taxon>
        <taxon>Eubacteriales</taxon>
    </lineage>
</organism>
<proteinExistence type="predicted"/>
<dbReference type="HOGENOM" id="CLU_127571_2_1_9"/>
<protein>
    <submittedName>
        <fullName evidence="2">Uncharacterized protein</fullName>
    </submittedName>
</protein>
<feature type="transmembrane region" description="Helical" evidence="1">
    <location>
        <begin position="64"/>
        <end position="92"/>
    </location>
</feature>
<keyword evidence="1" id="KW-0812">Transmembrane</keyword>